<dbReference type="EMBL" id="RYZI01000392">
    <property type="protein sequence ID" value="RWA05854.1"/>
    <property type="molecule type" value="Genomic_DNA"/>
</dbReference>
<dbReference type="Pfam" id="PF00023">
    <property type="entry name" value="Ank"/>
    <property type="match status" value="1"/>
</dbReference>
<sequence>MSPLEVAIEREWSELFEFFIDCGAQLILEDSHLPGETGEHKSLSERVTSKGGRSIITQYLLTAFCTGSTELLGVLRKRVYQNVLGKSWIAALVMALRRCDESMLAFLLQTEIPQEDLYDSWPLILQEAIDYFHKKTIPFVYQITTKFGIPDRWLPYAAGALPTEIIRQLFPRIFDSGSLFQQTTLEGKSCLEMAMLNHHSGVAQFFLQLLPGEYDSGALCASVLRAARLSDFGPVHELLNRRISAVGKRDAVLENTAISIAGYFNLINILVPLLEYSYPTDLSLAPEGPDDVVCDDGHSDCIIGPLAIRYVWAWTAWRTLPPSSLRSPLLLATANINNSNQEYIIELMVEKGYQCDTPHLWTEIALKCSGSILISLVGEYDNANSWISYDNDWIPYDNDVWCDETVCTESRLCPTALHRAIHDVRLEMARLLIDQGADVNKRKPEGTMDEIFPEYSSCLQIAARSLDNDEEKVEAIIILLRAGADLNAPACWYRGATALQFVVMNGDLSLARRLINHGANINAPRGIFDGRTCLEGAAEHGKLDMVQYLLNAGADTEGTGRVQYIYATVLAEARGYWAIVETLQTHRKWDSTDEALFEELRVAKKKWATIIIVHPEEHPAEEFAMVRSWCRDHEEDFSKNDVYDGSGQPFLVWPDLGHLEGEESKYPGHYRELGALPTLAHLIIPERDRRLDELAKPIILDVSEVCDHVVDLVGEDEARPSYFRKEATADAHALHDALYDITLDAEEAVRYEYHGEGWNNFISAPLLKLVYPRPKRPRPAMGATATAQRRAARERHVHDDLGGLPSTLLVEAVGHAWQPYFACNRGPAIDVYGPLGIGWTGNITDAYVLVASLEAIKDWVETAFYAGVET</sequence>
<dbReference type="InterPro" id="IPR002110">
    <property type="entry name" value="Ankyrin_rpt"/>
</dbReference>
<keyword evidence="1" id="KW-0677">Repeat</keyword>
<dbReference type="SUPFAM" id="SSF48403">
    <property type="entry name" value="Ankyrin repeat"/>
    <property type="match status" value="1"/>
</dbReference>
<proteinExistence type="predicted"/>
<dbReference type="PROSITE" id="PS50088">
    <property type="entry name" value="ANK_REPEAT"/>
    <property type="match status" value="3"/>
</dbReference>
<feature type="domain" description="PD-(D/E)XK nuclease-like" evidence="4">
    <location>
        <begin position="790"/>
        <end position="864"/>
    </location>
</feature>
<evidence type="ECO:0000256" key="3">
    <source>
        <dbReference type="PROSITE-ProRule" id="PRU00023"/>
    </source>
</evidence>
<organism evidence="5 6">
    <name type="scientific">Xylaria grammica</name>
    <dbReference type="NCBI Taxonomy" id="363999"/>
    <lineage>
        <taxon>Eukaryota</taxon>
        <taxon>Fungi</taxon>
        <taxon>Dikarya</taxon>
        <taxon>Ascomycota</taxon>
        <taxon>Pezizomycotina</taxon>
        <taxon>Sordariomycetes</taxon>
        <taxon>Xylariomycetidae</taxon>
        <taxon>Xylariales</taxon>
        <taxon>Xylariaceae</taxon>
        <taxon>Xylaria</taxon>
    </lineage>
</organism>
<accession>A0A439CUK3</accession>
<dbReference type="GO" id="GO:0005737">
    <property type="term" value="C:cytoplasm"/>
    <property type="evidence" value="ECO:0007669"/>
    <property type="project" value="TreeGrafter"/>
</dbReference>
<dbReference type="InterPro" id="IPR036770">
    <property type="entry name" value="Ankyrin_rpt-contain_sf"/>
</dbReference>
<dbReference type="Gene3D" id="1.25.40.20">
    <property type="entry name" value="Ankyrin repeat-containing domain"/>
    <property type="match status" value="1"/>
</dbReference>
<dbReference type="InterPro" id="IPR046797">
    <property type="entry name" value="PDDEXK_12"/>
</dbReference>
<feature type="repeat" description="ANK" evidence="3">
    <location>
        <begin position="494"/>
        <end position="526"/>
    </location>
</feature>
<protein>
    <recommendedName>
        <fullName evidence="4">PD-(D/E)XK nuclease-like domain-containing protein</fullName>
    </recommendedName>
</protein>
<name>A0A439CUK3_9PEZI</name>
<dbReference type="Pfam" id="PF20516">
    <property type="entry name" value="PDDEXK_12"/>
    <property type="match status" value="1"/>
</dbReference>
<evidence type="ECO:0000259" key="4">
    <source>
        <dbReference type="Pfam" id="PF20516"/>
    </source>
</evidence>
<evidence type="ECO:0000313" key="5">
    <source>
        <dbReference type="EMBL" id="RWA05854.1"/>
    </source>
</evidence>
<comment type="caution">
    <text evidence="5">The sequence shown here is derived from an EMBL/GenBank/DDBJ whole genome shotgun (WGS) entry which is preliminary data.</text>
</comment>
<feature type="repeat" description="ANK" evidence="3">
    <location>
        <begin position="529"/>
        <end position="561"/>
    </location>
</feature>
<dbReference type="PROSITE" id="PS50297">
    <property type="entry name" value="ANK_REP_REGION"/>
    <property type="match status" value="3"/>
</dbReference>
<evidence type="ECO:0000256" key="2">
    <source>
        <dbReference type="ARBA" id="ARBA00023043"/>
    </source>
</evidence>
<evidence type="ECO:0000256" key="1">
    <source>
        <dbReference type="ARBA" id="ARBA00022737"/>
    </source>
</evidence>
<evidence type="ECO:0000313" key="6">
    <source>
        <dbReference type="Proteomes" id="UP000286045"/>
    </source>
</evidence>
<dbReference type="SMART" id="SM00248">
    <property type="entry name" value="ANK"/>
    <property type="match status" value="6"/>
</dbReference>
<keyword evidence="2 3" id="KW-0040">ANK repeat</keyword>
<reference evidence="5 6" key="1">
    <citation type="submission" date="2018-12" db="EMBL/GenBank/DDBJ databases">
        <title>Draft genome sequence of Xylaria grammica IHI A82.</title>
        <authorList>
            <person name="Buettner E."/>
            <person name="Kellner H."/>
        </authorList>
    </citation>
    <scope>NUCLEOTIDE SEQUENCE [LARGE SCALE GENOMIC DNA]</scope>
    <source>
        <strain evidence="5 6">IHI A82</strain>
    </source>
</reference>
<feature type="repeat" description="ANK" evidence="3">
    <location>
        <begin position="415"/>
        <end position="444"/>
    </location>
</feature>
<dbReference type="Proteomes" id="UP000286045">
    <property type="component" value="Unassembled WGS sequence"/>
</dbReference>
<gene>
    <name evidence="5" type="ORF">EKO27_g9257</name>
</gene>
<dbReference type="PANTHER" id="PTHR24198">
    <property type="entry name" value="ANKYRIN REPEAT AND PROTEIN KINASE DOMAIN-CONTAINING PROTEIN"/>
    <property type="match status" value="1"/>
</dbReference>
<dbReference type="STRING" id="363999.A0A439CUK3"/>
<dbReference type="Pfam" id="PF12796">
    <property type="entry name" value="Ank_2"/>
    <property type="match status" value="1"/>
</dbReference>
<dbReference type="PANTHER" id="PTHR24198:SF165">
    <property type="entry name" value="ANKYRIN REPEAT-CONTAINING PROTEIN-RELATED"/>
    <property type="match status" value="1"/>
</dbReference>
<keyword evidence="6" id="KW-1185">Reference proteome</keyword>
<dbReference type="AlphaFoldDB" id="A0A439CUK3"/>